<keyword evidence="2" id="KW-1185">Reference proteome</keyword>
<name>A0ACC0UV21_9HYPO</name>
<evidence type="ECO:0000313" key="2">
    <source>
        <dbReference type="Proteomes" id="UP001163324"/>
    </source>
</evidence>
<comment type="caution">
    <text evidence="1">The sequence shown here is derived from an EMBL/GenBank/DDBJ whole genome shotgun (WGS) entry which is preliminary data.</text>
</comment>
<dbReference type="Proteomes" id="UP001163324">
    <property type="component" value="Chromosome 6"/>
</dbReference>
<reference evidence="1" key="1">
    <citation type="submission" date="2022-10" db="EMBL/GenBank/DDBJ databases">
        <title>Complete Genome of Trichothecium roseum strain YXFP-22015, a Plant Pathogen Isolated from Citrus.</title>
        <authorList>
            <person name="Wang Y."/>
            <person name="Zhu L."/>
        </authorList>
    </citation>
    <scope>NUCLEOTIDE SEQUENCE</scope>
    <source>
        <strain evidence="1">YXFP-22015</strain>
    </source>
</reference>
<sequence length="393" mass="43601">MSICLGRPPIINSLIELPTTDGLIDGPEADDESWQPFGVSACMTSTILQSRSWSNARFVAYCRLSTIIDGILDKLYSRPNPSQQSHHSEFLVATLRRLDDWFAALKSDLRIKEASMLLFCPPPHILLLNLMFQTTVILLCRPFRRFSENARHRCTEAARMTDMLFTLHVRRFGFRCIAWLQTYTMFVACTIHVLDIKDAQVQGNDMLAREASTRVDFGLEILGQATTTPTASRCAFTIKQLLRTHIGVDVDGQQATSNESIPSTTVAGDVNNSTTAISSQLRAPSALKEQTFMPTGTSGGSWSLPNITTNGPDNLTILTPMPESHVIVPRQENESGYDGGVTIDQGLSNAPLGVAQFDKPRRWLPENVFDDGSWMVEDINDSMWPTPTAFRTG</sequence>
<accession>A0ACC0UV21</accession>
<protein>
    <submittedName>
        <fullName evidence="1">Uncharacterized protein</fullName>
    </submittedName>
</protein>
<evidence type="ECO:0000313" key="1">
    <source>
        <dbReference type="EMBL" id="KAI9897929.1"/>
    </source>
</evidence>
<proteinExistence type="predicted"/>
<gene>
    <name evidence="1" type="ORF">N3K66_006289</name>
</gene>
<dbReference type="EMBL" id="CM047945">
    <property type="protein sequence ID" value="KAI9897929.1"/>
    <property type="molecule type" value="Genomic_DNA"/>
</dbReference>
<organism evidence="1 2">
    <name type="scientific">Trichothecium roseum</name>
    <dbReference type="NCBI Taxonomy" id="47278"/>
    <lineage>
        <taxon>Eukaryota</taxon>
        <taxon>Fungi</taxon>
        <taxon>Dikarya</taxon>
        <taxon>Ascomycota</taxon>
        <taxon>Pezizomycotina</taxon>
        <taxon>Sordariomycetes</taxon>
        <taxon>Hypocreomycetidae</taxon>
        <taxon>Hypocreales</taxon>
        <taxon>Hypocreales incertae sedis</taxon>
        <taxon>Trichothecium</taxon>
    </lineage>
</organism>